<evidence type="ECO:0000256" key="1">
    <source>
        <dbReference type="ARBA" id="ARBA00001974"/>
    </source>
</evidence>
<evidence type="ECO:0000313" key="5">
    <source>
        <dbReference type="EMBL" id="MBW8638654.1"/>
    </source>
</evidence>
<dbReference type="PANTHER" id="PTHR43004">
    <property type="entry name" value="TRK SYSTEM POTASSIUM UPTAKE PROTEIN"/>
    <property type="match status" value="1"/>
</dbReference>
<dbReference type="InterPro" id="IPR002938">
    <property type="entry name" value="FAD-bd"/>
</dbReference>
<keyword evidence="5" id="KW-0503">Monooxygenase</keyword>
<reference evidence="5" key="1">
    <citation type="submission" date="2021-08" db="EMBL/GenBank/DDBJ databases">
        <title>Hoeflea bacterium WL0058 sp. nov., isolated from the sediment.</title>
        <authorList>
            <person name="Wang L."/>
            <person name="Zhang D."/>
        </authorList>
    </citation>
    <scope>NUCLEOTIDE SEQUENCE</scope>
    <source>
        <strain evidence="5">WL0058</strain>
    </source>
</reference>
<dbReference type="AlphaFoldDB" id="A0AAE2ZME7"/>
<keyword evidence="2" id="KW-0285">Flavoprotein</keyword>
<gene>
    <name evidence="5" type="ORF">K1W69_15770</name>
</gene>
<evidence type="ECO:0000256" key="2">
    <source>
        <dbReference type="ARBA" id="ARBA00022630"/>
    </source>
</evidence>
<dbReference type="GO" id="GO:0071949">
    <property type="term" value="F:FAD binding"/>
    <property type="evidence" value="ECO:0007669"/>
    <property type="project" value="InterPro"/>
</dbReference>
<dbReference type="InterPro" id="IPR036188">
    <property type="entry name" value="FAD/NAD-bd_sf"/>
</dbReference>
<evidence type="ECO:0000256" key="3">
    <source>
        <dbReference type="ARBA" id="ARBA00022827"/>
    </source>
</evidence>
<dbReference type="EMBL" id="JAICBX010000003">
    <property type="protein sequence ID" value="MBW8638654.1"/>
    <property type="molecule type" value="Genomic_DNA"/>
</dbReference>
<dbReference type="PRINTS" id="PR00420">
    <property type="entry name" value="RNGMNOXGNASE"/>
</dbReference>
<keyword evidence="3" id="KW-0274">FAD</keyword>
<dbReference type="SUPFAM" id="SSF51905">
    <property type="entry name" value="FAD/NAD(P)-binding domain"/>
    <property type="match status" value="1"/>
</dbReference>
<dbReference type="Pfam" id="PF21274">
    <property type="entry name" value="Rng_hyd_C"/>
    <property type="match status" value="1"/>
</dbReference>
<dbReference type="PANTHER" id="PTHR43004:SF19">
    <property type="entry name" value="BINDING MONOOXYGENASE, PUTATIVE (JCVI)-RELATED"/>
    <property type="match status" value="1"/>
</dbReference>
<dbReference type="GO" id="GO:0016709">
    <property type="term" value="F:oxidoreductase activity, acting on paired donors, with incorporation or reduction of molecular oxygen, NAD(P)H as one donor, and incorporation of one atom of oxygen"/>
    <property type="evidence" value="ECO:0007669"/>
    <property type="project" value="UniProtKB-ARBA"/>
</dbReference>
<name>A0AAE2ZME7_9HYPH</name>
<dbReference type="RefSeq" id="WP_220229393.1">
    <property type="nucleotide sequence ID" value="NZ_JAICBX010000003.1"/>
</dbReference>
<comment type="cofactor">
    <cofactor evidence="1">
        <name>FAD</name>
        <dbReference type="ChEBI" id="CHEBI:57692"/>
    </cofactor>
</comment>
<dbReference type="Pfam" id="PF01494">
    <property type="entry name" value="FAD_binding_3"/>
    <property type="match status" value="1"/>
</dbReference>
<dbReference type="Proteomes" id="UP001196509">
    <property type="component" value="Unassembled WGS sequence"/>
</dbReference>
<dbReference type="Gene3D" id="3.30.9.10">
    <property type="entry name" value="D-Amino Acid Oxidase, subunit A, domain 2"/>
    <property type="match status" value="1"/>
</dbReference>
<keyword evidence="5" id="KW-0560">Oxidoreductase</keyword>
<proteinExistence type="predicted"/>
<evidence type="ECO:0000259" key="4">
    <source>
        <dbReference type="Pfam" id="PF01494"/>
    </source>
</evidence>
<evidence type="ECO:0000313" key="6">
    <source>
        <dbReference type="Proteomes" id="UP001196509"/>
    </source>
</evidence>
<feature type="domain" description="FAD-binding" evidence="4">
    <location>
        <begin position="9"/>
        <end position="356"/>
    </location>
</feature>
<dbReference type="Gene3D" id="3.50.50.60">
    <property type="entry name" value="FAD/NAD(P)-binding domain"/>
    <property type="match status" value="1"/>
</dbReference>
<sequence>MSDQTVSRDVIIVGGGPVGMALAIELGQRGVSSAVIERYHTPQPIPKGQNLNQRTMELFHFWGAEKQLRNARRIPENYGIGGLTAYGTLLSDYHYDWLKREIVRPFYFRENERLPQNETEGVLRERASELPEIAISCGLRAEKIGQDADGVWAEAHGETGAMRRFEGRYLVGCDGARSIVRDQAGITQTLKDHDRVMVLLVFRSTGLHTLLERYPDKQFYCVLHPDLEGYWRFFGRVDLGTTWFFHAPVPPGTTEDIFDFAQLLYDSVGAEFDVAFEHVGFWDLRFATTDNYRSGRIFVAGDAAHSHPPYGGYGINTGFEDACNLGWKLAATLNGWGGPALLDSYNDERGPVFASTADDFIENFILEDRAFLERYNPEIDKSLFEAQWAARAASTAEVSAYVPNYAGSPVVFGSQGAASGAKGEHAYAARPGFHLTPQSLSSGDNVYERLGTGYTLLAIDAPSQAELFRKAAADAGMPLTIVTDDDRNLAETYAARLILVRPDQYVCWTGGDAEPDAVDVLKRVSGVV</sequence>
<comment type="caution">
    <text evidence="5">The sequence shown here is derived from an EMBL/GenBank/DDBJ whole genome shotgun (WGS) entry which is preliminary data.</text>
</comment>
<keyword evidence="6" id="KW-1185">Reference proteome</keyword>
<accession>A0AAE2ZME7</accession>
<protein>
    <submittedName>
        <fullName evidence="5">FAD-dependent monooxygenase</fullName>
    </submittedName>
</protein>
<dbReference type="Gene3D" id="3.40.30.120">
    <property type="match status" value="1"/>
</dbReference>
<dbReference type="InterPro" id="IPR050641">
    <property type="entry name" value="RIFMO-like"/>
</dbReference>
<organism evidence="5 6">
    <name type="scientific">Flavimaribacter sediminis</name>
    <dbReference type="NCBI Taxonomy" id="2865987"/>
    <lineage>
        <taxon>Bacteria</taxon>
        <taxon>Pseudomonadati</taxon>
        <taxon>Pseudomonadota</taxon>
        <taxon>Alphaproteobacteria</taxon>
        <taxon>Hyphomicrobiales</taxon>
        <taxon>Rhizobiaceae</taxon>
        <taxon>Flavimaribacter</taxon>
    </lineage>
</organism>